<evidence type="ECO:0000256" key="11">
    <source>
        <dbReference type="ARBA" id="ARBA00023242"/>
    </source>
</evidence>
<feature type="domain" description="PI3K/PI4K catalytic" evidence="15">
    <location>
        <begin position="1918"/>
        <end position="2227"/>
    </location>
</feature>
<dbReference type="GO" id="GO:0004674">
    <property type="term" value="F:protein serine/threonine kinase activity"/>
    <property type="evidence" value="ECO:0007669"/>
    <property type="project" value="UniProtKB-KW"/>
</dbReference>
<dbReference type="InterPro" id="IPR021133">
    <property type="entry name" value="HEAT_type_2"/>
</dbReference>
<dbReference type="Pfam" id="PF02260">
    <property type="entry name" value="FATC"/>
    <property type="match status" value="1"/>
</dbReference>
<dbReference type="InterPro" id="IPR056802">
    <property type="entry name" value="ATR-like_M-HEAT"/>
</dbReference>
<dbReference type="Pfam" id="PF25032">
    <property type="entry name" value="N-HEAT_ATR"/>
    <property type="match status" value="1"/>
</dbReference>
<evidence type="ECO:0000259" key="17">
    <source>
        <dbReference type="PROSITE" id="PS51190"/>
    </source>
</evidence>
<dbReference type="InterPro" id="IPR036940">
    <property type="entry name" value="PI3/4_kinase_cat_sf"/>
</dbReference>
<evidence type="ECO:0000256" key="14">
    <source>
        <dbReference type="SAM" id="MobiDB-lite"/>
    </source>
</evidence>
<organism evidence="18 19">
    <name type="scientific">Leptonychotes weddellii</name>
    <name type="common">Weddell seal</name>
    <name type="synonym">Otaria weddellii</name>
    <dbReference type="NCBI Taxonomy" id="9713"/>
    <lineage>
        <taxon>Eukaryota</taxon>
        <taxon>Metazoa</taxon>
        <taxon>Chordata</taxon>
        <taxon>Craniata</taxon>
        <taxon>Vertebrata</taxon>
        <taxon>Euteleostomi</taxon>
        <taxon>Mammalia</taxon>
        <taxon>Eutheria</taxon>
        <taxon>Laurasiatheria</taxon>
        <taxon>Carnivora</taxon>
        <taxon>Caniformia</taxon>
        <taxon>Pinnipedia</taxon>
        <taxon>Phocidae</taxon>
        <taxon>Monachinae</taxon>
        <taxon>Lobodontini</taxon>
        <taxon>Leptonychotes</taxon>
    </lineage>
</organism>
<dbReference type="PROSITE" id="PS50077">
    <property type="entry name" value="HEAT_REPEAT"/>
    <property type="match status" value="1"/>
</dbReference>
<evidence type="ECO:0000256" key="9">
    <source>
        <dbReference type="ARBA" id="ARBA00022840"/>
    </source>
</evidence>
<dbReference type="Proteomes" id="UP000245341">
    <property type="component" value="Unplaced"/>
</dbReference>
<dbReference type="PROSITE" id="PS50290">
    <property type="entry name" value="PI3_4_KINASE_3"/>
    <property type="match status" value="1"/>
</dbReference>
<keyword evidence="9" id="KW-0067">ATP-binding</keyword>
<dbReference type="GO" id="GO:0005694">
    <property type="term" value="C:chromosome"/>
    <property type="evidence" value="ECO:0007669"/>
    <property type="project" value="TreeGrafter"/>
</dbReference>
<evidence type="ECO:0000256" key="7">
    <source>
        <dbReference type="ARBA" id="ARBA00022763"/>
    </source>
</evidence>
<dbReference type="InterPro" id="IPR012993">
    <property type="entry name" value="UME"/>
</dbReference>
<comment type="subcellular location">
    <subcellularLocation>
        <location evidence="1">Nucleus</location>
    </subcellularLocation>
</comment>
<dbReference type="KEGG" id="lww:102744201"/>
<dbReference type="RefSeq" id="XP_030882327.1">
    <property type="nucleotide sequence ID" value="XM_031026467.1"/>
</dbReference>
<evidence type="ECO:0000256" key="2">
    <source>
        <dbReference type="ARBA" id="ARBA00010769"/>
    </source>
</evidence>
<dbReference type="FunFam" id="1.10.1070.11:FF:000009">
    <property type="entry name" value="Putative serine/threonine-protein kinase ATR"/>
    <property type="match status" value="1"/>
</dbReference>
<evidence type="ECO:0000256" key="10">
    <source>
        <dbReference type="ARBA" id="ARBA00023204"/>
    </source>
</evidence>
<keyword evidence="18" id="KW-1185">Reference proteome</keyword>
<dbReference type="SMART" id="SM01343">
    <property type="entry name" value="FATC"/>
    <property type="match status" value="1"/>
</dbReference>
<evidence type="ECO:0000256" key="12">
    <source>
        <dbReference type="ARBA" id="ARBA00024420"/>
    </source>
</evidence>
<dbReference type="FunFam" id="1.25.10.10:FF:000149">
    <property type="entry name" value="Serine/threonine-protein kinase ATR"/>
    <property type="match status" value="1"/>
</dbReference>
<dbReference type="InterPro" id="IPR018936">
    <property type="entry name" value="PI3/4_kinase_CS"/>
</dbReference>
<feature type="domain" description="FATC" evidence="17">
    <location>
        <begin position="2235"/>
        <end position="2267"/>
    </location>
</feature>
<feature type="domain" description="FAT" evidence="16">
    <location>
        <begin position="1644"/>
        <end position="2185"/>
    </location>
</feature>
<dbReference type="GO" id="GO:0005524">
    <property type="term" value="F:ATP binding"/>
    <property type="evidence" value="ECO:0007669"/>
    <property type="project" value="UniProtKB-KW"/>
</dbReference>
<proteinExistence type="inferred from homology"/>
<dbReference type="Gene3D" id="1.25.10.10">
    <property type="entry name" value="Leucine-rich Repeat Variant"/>
    <property type="match status" value="2"/>
</dbReference>
<accession>A0A7F8QM88</accession>
<gene>
    <name evidence="19" type="primary">ATR</name>
</gene>
<evidence type="ECO:0000256" key="3">
    <source>
        <dbReference type="ARBA" id="ARBA00012513"/>
    </source>
</evidence>
<dbReference type="InterPro" id="IPR014009">
    <property type="entry name" value="PIK_FAT"/>
</dbReference>
<dbReference type="InterPro" id="IPR050517">
    <property type="entry name" value="DDR_Repair_Kinase"/>
</dbReference>
<dbReference type="GO" id="GO:0000077">
    <property type="term" value="P:DNA damage checkpoint signaling"/>
    <property type="evidence" value="ECO:0007669"/>
    <property type="project" value="TreeGrafter"/>
</dbReference>
<dbReference type="GO" id="GO:0006281">
    <property type="term" value="P:DNA repair"/>
    <property type="evidence" value="ECO:0007669"/>
    <property type="project" value="UniProtKB-KW"/>
</dbReference>
<name>A0A7F8QM88_LEPWE</name>
<dbReference type="Pfam" id="PF08064">
    <property type="entry name" value="UME"/>
    <property type="match status" value="1"/>
</dbReference>
<dbReference type="PROSITE" id="PS51189">
    <property type="entry name" value="FAT"/>
    <property type="match status" value="1"/>
</dbReference>
<dbReference type="PROSITE" id="PS00916">
    <property type="entry name" value="PI3_4_KINASE_2"/>
    <property type="match status" value="1"/>
</dbReference>
<evidence type="ECO:0000259" key="16">
    <source>
        <dbReference type="PROSITE" id="PS51189"/>
    </source>
</evidence>
<dbReference type="PANTHER" id="PTHR11139">
    <property type="entry name" value="ATAXIA TELANGIECTASIA MUTATED ATM -RELATED"/>
    <property type="match status" value="1"/>
</dbReference>
<dbReference type="CTD" id="545"/>
<dbReference type="SUPFAM" id="SSF56112">
    <property type="entry name" value="Protein kinase-like (PK-like)"/>
    <property type="match status" value="1"/>
</dbReference>
<dbReference type="InterPro" id="IPR011009">
    <property type="entry name" value="Kinase-like_dom_sf"/>
</dbReference>
<reference evidence="19" key="1">
    <citation type="submission" date="2025-08" db="UniProtKB">
        <authorList>
            <consortium name="RefSeq"/>
        </authorList>
    </citation>
    <scope>IDENTIFICATION</scope>
    <source>
        <tissue evidence="19">Liver</tissue>
    </source>
</reference>
<evidence type="ECO:0000313" key="18">
    <source>
        <dbReference type="Proteomes" id="UP000245341"/>
    </source>
</evidence>
<evidence type="ECO:0000256" key="6">
    <source>
        <dbReference type="ARBA" id="ARBA00022741"/>
    </source>
</evidence>
<protein>
    <recommendedName>
        <fullName evidence="12">Serine/threonine-protein kinase ATR</fullName>
        <ecNumber evidence="3">2.7.11.1</ecNumber>
    </recommendedName>
</protein>
<dbReference type="EC" id="2.7.11.1" evidence="3"/>
<dbReference type="CDD" id="cd00892">
    <property type="entry name" value="PIKKc_ATR"/>
    <property type="match status" value="1"/>
</dbReference>
<comment type="similarity">
    <text evidence="2">Belongs to the PI3/PI4-kinase family. ATM subfamily.</text>
</comment>
<evidence type="ECO:0000256" key="4">
    <source>
        <dbReference type="ARBA" id="ARBA00022527"/>
    </source>
</evidence>
<keyword evidence="5" id="KW-0808">Transferase</keyword>
<dbReference type="GeneID" id="102744201"/>
<evidence type="ECO:0000256" key="5">
    <source>
        <dbReference type="ARBA" id="ARBA00022679"/>
    </source>
</evidence>
<feature type="repeat" description="HEAT" evidence="13">
    <location>
        <begin position="809"/>
        <end position="843"/>
    </location>
</feature>
<dbReference type="Pfam" id="PF25030">
    <property type="entry name" value="M-HEAT_ATR"/>
    <property type="match status" value="1"/>
</dbReference>
<dbReference type="Gene3D" id="1.10.1070.11">
    <property type="entry name" value="Phosphatidylinositol 3-/4-kinase, catalytic domain"/>
    <property type="match status" value="1"/>
</dbReference>
<dbReference type="InterPro" id="IPR016024">
    <property type="entry name" value="ARM-type_fold"/>
</dbReference>
<keyword evidence="7" id="KW-0227">DNA damage</keyword>
<keyword evidence="6" id="KW-0547">Nucleotide-binding</keyword>
<feature type="region of interest" description="Disordered" evidence="14">
    <location>
        <begin position="424"/>
        <end position="451"/>
    </location>
</feature>
<evidence type="ECO:0000259" key="15">
    <source>
        <dbReference type="PROSITE" id="PS50290"/>
    </source>
</evidence>
<dbReference type="InterPro" id="IPR003152">
    <property type="entry name" value="FATC_dom"/>
</dbReference>
<dbReference type="GO" id="GO:0006260">
    <property type="term" value="P:DNA replication"/>
    <property type="evidence" value="ECO:0007669"/>
    <property type="project" value="UniProtKB-ARBA"/>
</dbReference>
<dbReference type="GO" id="GO:0000723">
    <property type="term" value="P:telomere maintenance"/>
    <property type="evidence" value="ECO:0007669"/>
    <property type="project" value="TreeGrafter"/>
</dbReference>
<dbReference type="SMART" id="SM00802">
    <property type="entry name" value="UME"/>
    <property type="match status" value="1"/>
</dbReference>
<dbReference type="PANTHER" id="PTHR11139:SF69">
    <property type="entry name" value="SERINE_THREONINE-PROTEIN KINASE ATR"/>
    <property type="match status" value="1"/>
</dbReference>
<dbReference type="PROSITE" id="PS51190">
    <property type="entry name" value="FATC"/>
    <property type="match status" value="1"/>
</dbReference>
<evidence type="ECO:0000313" key="19">
    <source>
        <dbReference type="RefSeq" id="XP_030882327.1"/>
    </source>
</evidence>
<dbReference type="InterPro" id="IPR056803">
    <property type="entry name" value="ATR-like_N-HEAT"/>
</dbReference>
<dbReference type="SUPFAM" id="SSF48371">
    <property type="entry name" value="ARM repeat"/>
    <property type="match status" value="1"/>
</dbReference>
<dbReference type="InterPro" id="IPR000403">
    <property type="entry name" value="PI3/4_kinase_cat_dom"/>
</dbReference>
<dbReference type="InterPro" id="IPR011989">
    <property type="entry name" value="ARM-like"/>
</dbReference>
<evidence type="ECO:0000256" key="8">
    <source>
        <dbReference type="ARBA" id="ARBA00022777"/>
    </source>
</evidence>
<keyword evidence="8 19" id="KW-0418">Kinase</keyword>
<keyword evidence="4" id="KW-0723">Serine/threonine-protein kinase</keyword>
<keyword evidence="11" id="KW-0539">Nucleus</keyword>
<evidence type="ECO:0000256" key="13">
    <source>
        <dbReference type="PROSITE-ProRule" id="PRU00103"/>
    </source>
</evidence>
<sequence>MGDHGLELASMIPALRELGSASPEDYNTVVQKPRQILCQFIDRILTDVNVVALELVKKTDSQPTSVMLLDFIQHIMKSSPLMFVNVNGSQGQNEAKGSCIEFSNWIITRLLRIAATPSCHMLHKKICEVICSLLFLFKSKSPAIFGVLTKELLHLFEDVIYLHRKNAMGHFVEWPVVVSRFLSQLDEHMGYLQPAPLQLVNMQNLEFIEVTLLTVLIRIVAIVFFRRQELFLWRIGCVLLEYGSPKIKSLAISLLTELFELGGLPAQPASTFFSSFLALLKHLVEMDADQLKLYEEPLSKLIKTLFPFEAEAYRNIEPVYLNMLLEKLCVMFEDGVLMQLKSDLLKAALCHLLQYFLKYVPAGYESALQVRKVYVRNICRVLVDVLGFQVDAEYLLGPLYAALKMESMEIIEVQCQVQQENLSSDSDGISAKRRRLSSSLNSSRRPPKQTEEIKHVDMNKKSILWSALKQKAESLQIFLEYGSLKNPVIATLEGITVVLQLTALCTVHCSHQNMDCCSHNFKDCQQKCKKKPSVEITWMSLDFYTKVLKSCRSLLESVQKPDLEAIIDKVVKIYDALIYIHVKTSFEDHILEDLCGMLSLPWIHSHSDDGSLKLTTFATNLLALSQKISDSYSPQAQSRCVFLLTLFPRRIFLEWRTAIYSWALQSSHEVIRASCVNGFFILLQQQNSCNRVPKILIDKVKDDSDIVKKEFASILGQLVCTLHGMFYLTSSLTEPFSEHGHIDLFCKSLKVTSEHECSSSQLKASVCKPFLFLLKKKIPSPVKLAFIDNLYHLCKHLDFREDETDVKTVLGTLLNLMEDPDKDVRVAFSGNIKHILESLDSEDGFIKELFVLRMKEAYTHAQISRNNELKDTLILTTGDIGRAAKGDLVPFALLHLLHCLLSKSASVSGAAYTEIRALVAAKSVKLQNFFSQYKKPICQFLVESLHSSQMTALPSTPCQNAEMRKQDVAHQREMALNTLSEIANVFDFPDLNRFLTRTLQVLLPDLAAKASPAASALIRTLGKQLNVNRREILINNFKYIFSHLVCSCSKDELERALHYLKNETEIELGSLLRQDFQGLHNELLLRIGEHYQQVFNGLSILASFASSDDPYQGPREITSPELMADYLQPKLLGILAFFNMQLLSSSVGIEDKKMALNSLMSLMKLMGPKHVSSVRVKMMTTLRTGLRFKDDFPELCCRAWDCFVRCLDHAYLGSLLSHVIVALLPLIHIQPEETAAIFHYLIIENRDAVQDFLHEIYFLPDHPELKKIKAVLQEYRKETSESTDLQTTLQLSMKAIQHENVDVRIHALTSLKETLYKNQEKLIKYATDSETVEPVISQLVTVLLKGCQDANSQARLLCGECLGELGAIDPGRLDFSTTESQGKDFTFVTGVEDSIFAFGLLMELTRAYLAYADNSRAQDSAAYAIQELLSIYDCREMQTDGPGHQLWRRFPEHVREILEPHLNTRYKSSQKSTDWSGVKKPIYLSKLGNNFAEWSASWAGYLITKVRHDLASKIFTCCSIMMKHDFKVTIYLLPHILVYVLLGCNQEDQQEVYAEIMAVLKHDDQHTISTQDSASDLCQLSTQTVFSMLDHLTQWARHKFQALNAEKFPQSKSNRDKVDSVVSTADYEDYQSVTRFLDLIPQDTLAVASFRSKAYTRAVMHFESFITEKKQNIQEHLGFLQKLYAAMHEPDGVAGVSAIRKAEPSLKEQILEHESIGLLRDATACYDRAIQLEPDQIIHYHGVVKSMLGLGQLSTVITQVNGVHANRSEWTDELNTYRVEAAWKLSQWDLVENYLAADGKSTTWSVRLGQLLLSAKKRDITAFYDTLKLVRAEQIVPLSAASFERGSYQRGYEYIVRLHMLCELEHSIKSLFHQSPGDTSQEDSLNWVARLEMTQNSYRAKEPILALRRALLSLNKRPDYNEMVGECWLQSARVARKAGHHQTAYNALLNAGESRLAELYVERAKWLWSKCLRKDAESRRRELHIRTYAVIPLNDECGIIEWVNNTAGLRPILTKLYKEKGVYMTGKELRQCMLPKAAALSEKLKVFREFLLPRHPPVFHEWFLRTFPDPTSWYSSRSAYCRSTAVMSMVGYILGLGDRHGENILFDSLTGECVHVDFNCLFNKGETFEVPEIVPFRLTHNMVNGMGPMGTEGLFRRACEVTMRLMRDQREPLMSVLKTFLHDPLVEWSKPVKGHSKAPLNETGEVVNEKAKTHVLDIEQRLQGVIKTRNRVTGLPLSIEGHVHYLIQEATDENLLCQMYLGWTPYM</sequence>
<dbReference type="GO" id="GO:0070310">
    <property type="term" value="C:ATR-ATRIP complex"/>
    <property type="evidence" value="ECO:0007669"/>
    <property type="project" value="UniProtKB-ARBA"/>
</dbReference>
<keyword evidence="10" id="KW-0234">DNA repair</keyword>
<dbReference type="Pfam" id="PF00454">
    <property type="entry name" value="PI3_PI4_kinase"/>
    <property type="match status" value="1"/>
</dbReference>
<dbReference type="OrthoDB" id="381190at2759"/>
<evidence type="ECO:0000256" key="1">
    <source>
        <dbReference type="ARBA" id="ARBA00004123"/>
    </source>
</evidence>
<dbReference type="SMART" id="SM00146">
    <property type="entry name" value="PI3Kc"/>
    <property type="match status" value="1"/>
</dbReference>